<evidence type="ECO:0000313" key="8">
    <source>
        <dbReference type="EMBL" id="GGB64620.1"/>
    </source>
</evidence>
<keyword evidence="3 6" id="KW-1133">Transmembrane helix</keyword>
<comment type="subcellular location">
    <subcellularLocation>
        <location evidence="1">Membrane</location>
        <topology evidence="1">Multi-pass membrane protein</topology>
    </subcellularLocation>
</comment>
<reference evidence="9" key="1">
    <citation type="journal article" date="2019" name="Int. J. Syst. Evol. Microbiol.">
        <title>The Global Catalogue of Microorganisms (GCM) 10K type strain sequencing project: providing services to taxonomists for standard genome sequencing and annotation.</title>
        <authorList>
            <consortium name="The Broad Institute Genomics Platform"/>
            <consortium name="The Broad Institute Genome Sequencing Center for Infectious Disease"/>
            <person name="Wu L."/>
            <person name="Ma J."/>
        </authorList>
    </citation>
    <scope>NUCLEOTIDE SEQUENCE [LARGE SCALE GENOMIC DNA]</scope>
    <source>
        <strain evidence="9">CGMCC 1.15928</strain>
    </source>
</reference>
<evidence type="ECO:0000313" key="9">
    <source>
        <dbReference type="Proteomes" id="UP000628854"/>
    </source>
</evidence>
<accession>A0ABQ1JE78</accession>
<dbReference type="InterPro" id="IPR010432">
    <property type="entry name" value="RDD"/>
</dbReference>
<organism evidence="8 9">
    <name type="scientific">Henriciella pelagia</name>
    <dbReference type="NCBI Taxonomy" id="1977912"/>
    <lineage>
        <taxon>Bacteria</taxon>
        <taxon>Pseudomonadati</taxon>
        <taxon>Pseudomonadota</taxon>
        <taxon>Alphaproteobacteria</taxon>
        <taxon>Hyphomonadales</taxon>
        <taxon>Hyphomonadaceae</taxon>
        <taxon>Henriciella</taxon>
    </lineage>
</organism>
<keyword evidence="9" id="KW-1185">Reference proteome</keyword>
<evidence type="ECO:0000256" key="3">
    <source>
        <dbReference type="ARBA" id="ARBA00022989"/>
    </source>
</evidence>
<gene>
    <name evidence="8" type="ORF">GCM10011503_11770</name>
</gene>
<feature type="transmembrane region" description="Helical" evidence="6">
    <location>
        <begin position="177"/>
        <end position="196"/>
    </location>
</feature>
<name>A0ABQ1JE78_9PROT</name>
<evidence type="ECO:0000259" key="7">
    <source>
        <dbReference type="Pfam" id="PF06271"/>
    </source>
</evidence>
<dbReference type="Proteomes" id="UP000628854">
    <property type="component" value="Unassembled WGS sequence"/>
</dbReference>
<evidence type="ECO:0000256" key="2">
    <source>
        <dbReference type="ARBA" id="ARBA00022692"/>
    </source>
</evidence>
<evidence type="ECO:0000256" key="1">
    <source>
        <dbReference type="ARBA" id="ARBA00004141"/>
    </source>
</evidence>
<evidence type="ECO:0000256" key="6">
    <source>
        <dbReference type="SAM" id="Phobius"/>
    </source>
</evidence>
<dbReference type="Pfam" id="PF06271">
    <property type="entry name" value="RDD"/>
    <property type="match status" value="1"/>
</dbReference>
<dbReference type="RefSeq" id="WP_084391431.1">
    <property type="nucleotide sequence ID" value="NZ_BMKF01000001.1"/>
</dbReference>
<proteinExistence type="predicted"/>
<dbReference type="EMBL" id="BMKF01000001">
    <property type="protein sequence ID" value="GGB64620.1"/>
    <property type="molecule type" value="Genomic_DNA"/>
</dbReference>
<feature type="transmembrane region" description="Helical" evidence="6">
    <location>
        <begin position="95"/>
        <end position="114"/>
    </location>
</feature>
<feature type="domain" description="RDD" evidence="7">
    <location>
        <begin position="57"/>
        <end position="209"/>
    </location>
</feature>
<dbReference type="PANTHER" id="PTHR38480">
    <property type="entry name" value="SLR0254 PROTEIN"/>
    <property type="match status" value="1"/>
</dbReference>
<dbReference type="PANTHER" id="PTHR38480:SF1">
    <property type="entry name" value="SLR0254 PROTEIN"/>
    <property type="match status" value="1"/>
</dbReference>
<feature type="transmembrane region" description="Helical" evidence="6">
    <location>
        <begin position="65"/>
        <end position="89"/>
    </location>
</feature>
<evidence type="ECO:0000256" key="5">
    <source>
        <dbReference type="SAM" id="MobiDB-lite"/>
    </source>
</evidence>
<protein>
    <recommendedName>
        <fullName evidence="7">RDD domain-containing protein</fullName>
    </recommendedName>
</protein>
<comment type="caution">
    <text evidence="8">The sequence shown here is derived from an EMBL/GenBank/DDBJ whole genome shotgun (WGS) entry which is preliminary data.</text>
</comment>
<feature type="region of interest" description="Disordered" evidence="5">
    <location>
        <begin position="1"/>
        <end position="20"/>
    </location>
</feature>
<keyword evidence="4 6" id="KW-0472">Membrane</keyword>
<keyword evidence="2 6" id="KW-0812">Transmembrane</keyword>
<evidence type="ECO:0000256" key="4">
    <source>
        <dbReference type="ARBA" id="ARBA00023136"/>
    </source>
</evidence>
<sequence>MARPSITKKGGPDAASGDARREAIRRRELRLKEQARQARRVRSLITPEGAALNLKIATASERAGAFLLDFALQIMAIIASVWIIALAFSSMGFEGWVIAGSVSAVVVFLLRNFYFIFFEIGRKAATPGKRALGLRVAARNGGRLTANAVLARNFMRELEVFLPLSLLLMTAEDEVSGWIRLLGIAWTGVFVLFPLFNRDKLRVGDLIAGTIVIHAPRTKLKQDITSPTPFSRGSTYQFTEAELDTYGIHELHVLEDVLRQSTKEIKARVAERIRGKIGREKGEGEDDVAFLEAYYAALRARLEQKMLFGERKVDKFDTGN</sequence>